<feature type="transmembrane region" description="Helical" evidence="8">
    <location>
        <begin position="218"/>
        <end position="240"/>
    </location>
</feature>
<feature type="transmembrane region" description="Helical" evidence="8">
    <location>
        <begin position="12"/>
        <end position="28"/>
    </location>
</feature>
<feature type="transmembrane region" description="Helical" evidence="8">
    <location>
        <begin position="80"/>
        <end position="100"/>
    </location>
</feature>
<evidence type="ECO:0000256" key="8">
    <source>
        <dbReference type="SAM" id="Phobius"/>
    </source>
</evidence>
<feature type="transmembrane region" description="Helical" evidence="8">
    <location>
        <begin position="40"/>
        <end position="60"/>
    </location>
</feature>
<comment type="caution">
    <text evidence="9">The sequence shown here is derived from an EMBL/GenBank/DDBJ whole genome shotgun (WGS) entry which is preliminary data.</text>
</comment>
<dbReference type="EMBL" id="CALBWS010000012">
    <property type="protein sequence ID" value="CAH2715045.1"/>
    <property type="molecule type" value="Genomic_DNA"/>
</dbReference>
<evidence type="ECO:0000256" key="2">
    <source>
        <dbReference type="ARBA" id="ARBA00007998"/>
    </source>
</evidence>
<feature type="transmembrane region" description="Helical" evidence="8">
    <location>
        <begin position="270"/>
        <end position="292"/>
    </location>
</feature>
<evidence type="ECO:0000256" key="1">
    <source>
        <dbReference type="ARBA" id="ARBA00004141"/>
    </source>
</evidence>
<sequence>MNNIKISARQFAIFVILFSIGSTILYISSSMSQELRQDAWIGAAIGTGLSLLLMLLYIAIGRIFPNMTLVKMNEKVFGKWIGKLVSLSFIFFSFSTAALLLSDVGNFLAIQMMPETPSEVTQILFACIVIMGIRLGLETLARSAEILFSCFIVLFIIFVVSLFPHVELKNIQPIFESGIKPLVRSSLLFMSFFSLPLVVVLMIFPASVNQPKNAEKKLFIGVLIGGTCLTILIVLTIMVLGPDLSAAQMYPSYSLARKIEVGGFLQRVEAIMAAMWFITLYFKFVLYFYAAVIGLAQTLSLNDYLPLTLPLGMILVLLSFMINPNVAFESAYDKEVWIVYALSYGLVLPFLLLTGQILRKIIQGNKNQ</sequence>
<accession>A0ABN8KRG2</accession>
<keyword evidence="7 8" id="KW-0472">Membrane</keyword>
<evidence type="ECO:0000256" key="6">
    <source>
        <dbReference type="ARBA" id="ARBA00022989"/>
    </source>
</evidence>
<feature type="transmembrane region" description="Helical" evidence="8">
    <location>
        <begin position="304"/>
        <end position="322"/>
    </location>
</feature>
<evidence type="ECO:0000313" key="9">
    <source>
        <dbReference type="EMBL" id="CAH2715045.1"/>
    </source>
</evidence>
<evidence type="ECO:0000256" key="7">
    <source>
        <dbReference type="ARBA" id="ARBA00023136"/>
    </source>
</evidence>
<evidence type="ECO:0000256" key="3">
    <source>
        <dbReference type="ARBA" id="ARBA00022448"/>
    </source>
</evidence>
<comment type="subcellular location">
    <subcellularLocation>
        <location evidence="1">Membrane</location>
        <topology evidence="1">Multi-pass membrane protein</topology>
    </subcellularLocation>
</comment>
<evidence type="ECO:0000256" key="5">
    <source>
        <dbReference type="ARBA" id="ARBA00022692"/>
    </source>
</evidence>
<keyword evidence="3" id="KW-0813">Transport</keyword>
<protein>
    <submittedName>
        <fullName evidence="9">Spore germination protein YndE</fullName>
    </submittedName>
</protein>
<feature type="transmembrane region" description="Helical" evidence="8">
    <location>
        <begin position="120"/>
        <end position="137"/>
    </location>
</feature>
<proteinExistence type="inferred from homology"/>
<dbReference type="NCBIfam" id="TIGR00912">
    <property type="entry name" value="2A0309"/>
    <property type="match status" value="1"/>
</dbReference>
<keyword evidence="6 8" id="KW-1133">Transmembrane helix</keyword>
<feature type="transmembrane region" description="Helical" evidence="8">
    <location>
        <begin position="186"/>
        <end position="206"/>
    </location>
</feature>
<dbReference type="PANTHER" id="PTHR34975:SF2">
    <property type="entry name" value="SPORE GERMINATION PROTEIN A2"/>
    <property type="match status" value="1"/>
</dbReference>
<keyword evidence="4" id="KW-0309">Germination</keyword>
<dbReference type="Proteomes" id="UP000838308">
    <property type="component" value="Unassembled WGS sequence"/>
</dbReference>
<feature type="transmembrane region" description="Helical" evidence="8">
    <location>
        <begin position="146"/>
        <end position="166"/>
    </location>
</feature>
<feature type="transmembrane region" description="Helical" evidence="8">
    <location>
        <begin position="337"/>
        <end position="358"/>
    </location>
</feature>
<name>A0ABN8KRG2_9BACI</name>
<keyword evidence="10" id="KW-1185">Reference proteome</keyword>
<comment type="similarity">
    <text evidence="2">Belongs to the amino acid-polyamine-organocation (APC) superfamily. Spore germination protein (SGP) (TC 2.A.3.9) family.</text>
</comment>
<dbReference type="Pfam" id="PF03845">
    <property type="entry name" value="Spore_permease"/>
    <property type="match status" value="1"/>
</dbReference>
<organism evidence="9 10">
    <name type="scientific">Neobacillus rhizosphaerae</name>
    <dbReference type="NCBI Taxonomy" id="2880965"/>
    <lineage>
        <taxon>Bacteria</taxon>
        <taxon>Bacillati</taxon>
        <taxon>Bacillota</taxon>
        <taxon>Bacilli</taxon>
        <taxon>Bacillales</taxon>
        <taxon>Bacillaceae</taxon>
        <taxon>Neobacillus</taxon>
    </lineage>
</organism>
<dbReference type="Gene3D" id="1.20.1740.10">
    <property type="entry name" value="Amino acid/polyamine transporter I"/>
    <property type="match status" value="1"/>
</dbReference>
<evidence type="ECO:0000256" key="4">
    <source>
        <dbReference type="ARBA" id="ARBA00022544"/>
    </source>
</evidence>
<evidence type="ECO:0000313" key="10">
    <source>
        <dbReference type="Proteomes" id="UP000838308"/>
    </source>
</evidence>
<dbReference type="PANTHER" id="PTHR34975">
    <property type="entry name" value="SPORE GERMINATION PROTEIN A2"/>
    <property type="match status" value="1"/>
</dbReference>
<dbReference type="RefSeq" id="WP_248735347.1">
    <property type="nucleotide sequence ID" value="NZ_CALBWS010000012.1"/>
</dbReference>
<dbReference type="InterPro" id="IPR004761">
    <property type="entry name" value="Spore_GerAB"/>
</dbReference>
<reference evidence="9" key="1">
    <citation type="submission" date="2022-04" db="EMBL/GenBank/DDBJ databases">
        <authorList>
            <person name="Criscuolo A."/>
        </authorList>
    </citation>
    <scope>NUCLEOTIDE SEQUENCE</scope>
    <source>
        <strain evidence="9">CIP111895</strain>
    </source>
</reference>
<keyword evidence="5 8" id="KW-0812">Transmembrane</keyword>
<gene>
    <name evidence="9" type="primary">yndE_2</name>
    <name evidence="9" type="ORF">BACCIP111895_02222</name>
</gene>